<keyword evidence="2" id="KW-1185">Reference proteome</keyword>
<organism evidence="1 2">
    <name type="scientific">Calocera viscosa (strain TUFC12733)</name>
    <dbReference type="NCBI Taxonomy" id="1330018"/>
    <lineage>
        <taxon>Eukaryota</taxon>
        <taxon>Fungi</taxon>
        <taxon>Dikarya</taxon>
        <taxon>Basidiomycota</taxon>
        <taxon>Agaricomycotina</taxon>
        <taxon>Dacrymycetes</taxon>
        <taxon>Dacrymycetales</taxon>
        <taxon>Dacrymycetaceae</taxon>
        <taxon>Calocera</taxon>
    </lineage>
</organism>
<dbReference type="AlphaFoldDB" id="A0A167PTV2"/>
<reference evidence="1 2" key="1">
    <citation type="journal article" date="2016" name="Mol. Biol. Evol.">
        <title>Comparative Genomics of Early-Diverging Mushroom-Forming Fungi Provides Insights into the Origins of Lignocellulose Decay Capabilities.</title>
        <authorList>
            <person name="Nagy L.G."/>
            <person name="Riley R."/>
            <person name="Tritt A."/>
            <person name="Adam C."/>
            <person name="Daum C."/>
            <person name="Floudas D."/>
            <person name="Sun H."/>
            <person name="Yadav J.S."/>
            <person name="Pangilinan J."/>
            <person name="Larsson K.H."/>
            <person name="Matsuura K."/>
            <person name="Barry K."/>
            <person name="Labutti K."/>
            <person name="Kuo R."/>
            <person name="Ohm R.A."/>
            <person name="Bhattacharya S.S."/>
            <person name="Shirouzu T."/>
            <person name="Yoshinaga Y."/>
            <person name="Martin F.M."/>
            <person name="Grigoriev I.V."/>
            <person name="Hibbett D.S."/>
        </authorList>
    </citation>
    <scope>NUCLEOTIDE SEQUENCE [LARGE SCALE GENOMIC DNA]</scope>
    <source>
        <strain evidence="1 2">TUFC12733</strain>
    </source>
</reference>
<protein>
    <submittedName>
        <fullName evidence="1">Uncharacterized protein</fullName>
    </submittedName>
</protein>
<sequence length="75" mass="8310">MVRRTPNRDRSLSCLVRTPCLWRSSLPEPSSFFTTTAEGVSIHACLSLRLWLAQAQAQALALLPQVACCAPSRMH</sequence>
<evidence type="ECO:0000313" key="2">
    <source>
        <dbReference type="Proteomes" id="UP000076738"/>
    </source>
</evidence>
<name>A0A167PTV2_CALVF</name>
<proteinExistence type="predicted"/>
<gene>
    <name evidence="1" type="ORF">CALVIDRAFT_534658</name>
</gene>
<dbReference type="EMBL" id="KV417273">
    <property type="protein sequence ID" value="KZO99118.1"/>
    <property type="molecule type" value="Genomic_DNA"/>
</dbReference>
<accession>A0A167PTV2</accession>
<dbReference type="Proteomes" id="UP000076738">
    <property type="component" value="Unassembled WGS sequence"/>
</dbReference>
<evidence type="ECO:0000313" key="1">
    <source>
        <dbReference type="EMBL" id="KZO99118.1"/>
    </source>
</evidence>